<evidence type="ECO:0000256" key="1">
    <source>
        <dbReference type="SAM" id="MobiDB-lite"/>
    </source>
</evidence>
<dbReference type="Proteomes" id="UP000308549">
    <property type="component" value="Unassembled WGS sequence"/>
</dbReference>
<dbReference type="AlphaFoldDB" id="A0A4U0UBV0"/>
<reference evidence="2 3" key="1">
    <citation type="submission" date="2017-03" db="EMBL/GenBank/DDBJ databases">
        <title>Genomes of endolithic fungi from Antarctica.</title>
        <authorList>
            <person name="Coleine C."/>
            <person name="Masonjones S."/>
            <person name="Stajich J.E."/>
        </authorList>
    </citation>
    <scope>NUCLEOTIDE SEQUENCE [LARGE SCALE GENOMIC DNA]</scope>
    <source>
        <strain evidence="2 3">CCFEE 6315</strain>
    </source>
</reference>
<evidence type="ECO:0000313" key="2">
    <source>
        <dbReference type="EMBL" id="TKA31745.1"/>
    </source>
</evidence>
<organism evidence="2 3">
    <name type="scientific">Salinomyces thailandicus</name>
    <dbReference type="NCBI Taxonomy" id="706561"/>
    <lineage>
        <taxon>Eukaryota</taxon>
        <taxon>Fungi</taxon>
        <taxon>Dikarya</taxon>
        <taxon>Ascomycota</taxon>
        <taxon>Pezizomycotina</taxon>
        <taxon>Dothideomycetes</taxon>
        <taxon>Dothideomycetidae</taxon>
        <taxon>Mycosphaerellales</taxon>
        <taxon>Teratosphaeriaceae</taxon>
        <taxon>Salinomyces</taxon>
    </lineage>
</organism>
<feature type="compositionally biased region" description="Polar residues" evidence="1">
    <location>
        <begin position="67"/>
        <end position="77"/>
    </location>
</feature>
<proteinExistence type="predicted"/>
<feature type="compositionally biased region" description="Basic and acidic residues" evidence="1">
    <location>
        <begin position="140"/>
        <end position="167"/>
    </location>
</feature>
<accession>A0A4U0UBV0</accession>
<protein>
    <submittedName>
        <fullName evidence="2">Uncharacterized protein</fullName>
    </submittedName>
</protein>
<gene>
    <name evidence="2" type="ORF">B0A50_01823</name>
</gene>
<feature type="region of interest" description="Disordered" evidence="1">
    <location>
        <begin position="61"/>
        <end position="190"/>
    </location>
</feature>
<feature type="compositionally biased region" description="Low complexity" evidence="1">
    <location>
        <begin position="334"/>
        <end position="362"/>
    </location>
</feature>
<sequence>MTTQASCDTDTDSTDQQQQETPTSQCSTVSPPPQQEEVQPTVDADFARFLNGWSPVHGAERVDTESSENLLQQQGESVQAAVTMGEPGRGGLCDGKVGTEEVPGLKRQQRGQQGGASGSLGCSGFVDPSKLVRSQYMVSDGERQGQEKRKEDKVEERVELESGERGSRKLLKSNDQPMLDTRKHSGFTPVNGTNDAVAATTAAAPSDLSTAMQTSKKRKLVHSCDPADAEMVTRFKLTYLAPVSEKVGDLSAKVMIPRRGKKTEEVWRCVKAGCRVCEGTRKGGQLSKVVAKGHGIEGAVEGKAGKGKKEGHPSSPQADSAILTPPASARKPDSQAGAEAEDGASASESSDGSVVEDAGLAP</sequence>
<dbReference type="OrthoDB" id="3824086at2759"/>
<keyword evidence="3" id="KW-1185">Reference proteome</keyword>
<evidence type="ECO:0000313" key="3">
    <source>
        <dbReference type="Proteomes" id="UP000308549"/>
    </source>
</evidence>
<feature type="compositionally biased region" description="Basic and acidic residues" evidence="1">
    <location>
        <begin position="303"/>
        <end position="312"/>
    </location>
</feature>
<name>A0A4U0UBV0_9PEZI</name>
<feature type="region of interest" description="Disordered" evidence="1">
    <location>
        <begin position="297"/>
        <end position="362"/>
    </location>
</feature>
<feature type="region of interest" description="Disordered" evidence="1">
    <location>
        <begin position="1"/>
        <end position="39"/>
    </location>
</feature>
<comment type="caution">
    <text evidence="2">The sequence shown here is derived from an EMBL/GenBank/DDBJ whole genome shotgun (WGS) entry which is preliminary data.</text>
</comment>
<dbReference type="EMBL" id="NAJL01000007">
    <property type="protein sequence ID" value="TKA31745.1"/>
    <property type="molecule type" value="Genomic_DNA"/>
</dbReference>